<dbReference type="GO" id="GO:0003677">
    <property type="term" value="F:DNA binding"/>
    <property type="evidence" value="ECO:0007669"/>
    <property type="project" value="UniProtKB-KW"/>
</dbReference>
<dbReference type="InterPro" id="IPR011109">
    <property type="entry name" value="DNA_bind_recombinase_dom"/>
</dbReference>
<organism evidence="5 6">
    <name type="scientific">Pseudomonas synxantha</name>
    <dbReference type="NCBI Taxonomy" id="47883"/>
    <lineage>
        <taxon>Bacteria</taxon>
        <taxon>Pseudomonadati</taxon>
        <taxon>Pseudomonadota</taxon>
        <taxon>Gammaproteobacteria</taxon>
        <taxon>Pseudomonadales</taxon>
        <taxon>Pseudomonadaceae</taxon>
        <taxon>Pseudomonas</taxon>
    </lineage>
</organism>
<evidence type="ECO:0000313" key="5">
    <source>
        <dbReference type="EMBL" id="AKA83647.1"/>
    </source>
</evidence>
<dbReference type="KEGG" id="pfb:VO64_3101"/>
<dbReference type="InterPro" id="IPR036162">
    <property type="entry name" value="Resolvase-like_N_sf"/>
</dbReference>
<evidence type="ECO:0000256" key="1">
    <source>
        <dbReference type="ARBA" id="ARBA00023125"/>
    </source>
</evidence>
<gene>
    <name evidence="5" type="ORF">VO64_3101</name>
</gene>
<name>A0AAU8TZM2_9PSED</name>
<dbReference type="InterPro" id="IPR038109">
    <property type="entry name" value="DNA_bind_recomb_sf"/>
</dbReference>
<dbReference type="AlphaFoldDB" id="A0AAU8TZM2"/>
<dbReference type="GO" id="GO:0000150">
    <property type="term" value="F:DNA strand exchange activity"/>
    <property type="evidence" value="ECO:0007669"/>
    <property type="project" value="InterPro"/>
</dbReference>
<dbReference type="Pfam" id="PF07508">
    <property type="entry name" value="Recombinase"/>
    <property type="match status" value="1"/>
</dbReference>
<proteinExistence type="predicted"/>
<keyword evidence="2" id="KW-0233">DNA recombination</keyword>
<dbReference type="InterPro" id="IPR006119">
    <property type="entry name" value="Resolv_N"/>
</dbReference>
<evidence type="ECO:0000256" key="3">
    <source>
        <dbReference type="SAM" id="Coils"/>
    </source>
</evidence>
<dbReference type="PANTHER" id="PTHR30461">
    <property type="entry name" value="DNA-INVERTASE FROM LAMBDOID PROPHAGE"/>
    <property type="match status" value="1"/>
</dbReference>
<dbReference type="CDD" id="cd00338">
    <property type="entry name" value="Ser_Recombinase"/>
    <property type="match status" value="1"/>
</dbReference>
<reference evidence="5 6" key="1">
    <citation type="journal article" date="2015" name="Genome Announc.">
        <title>Complete Genome Sequence of Biocontrol Strain Pseudomonas fluorescens LBUM223.</title>
        <authorList>
            <person name="Roquigny R."/>
            <person name="Arseneault T."/>
            <person name="Gadkar V.J."/>
            <person name="Novinscak A."/>
            <person name="Joly D.L."/>
            <person name="Filion M."/>
        </authorList>
    </citation>
    <scope>NUCLEOTIDE SEQUENCE [LARGE SCALE GENOMIC DNA]</scope>
    <source>
        <strain evidence="5 6">LBUM223</strain>
    </source>
</reference>
<feature type="coiled-coil region" evidence="3">
    <location>
        <begin position="385"/>
        <end position="458"/>
    </location>
</feature>
<accession>A0AAU8TZM2</accession>
<protein>
    <submittedName>
        <fullName evidence="5">Phage recombinase, putative</fullName>
    </submittedName>
</protein>
<dbReference type="SUPFAM" id="SSF53041">
    <property type="entry name" value="Resolvase-like"/>
    <property type="match status" value="1"/>
</dbReference>
<dbReference type="Proteomes" id="UP000033099">
    <property type="component" value="Chromosome"/>
</dbReference>
<keyword evidence="3" id="KW-0175">Coiled coil</keyword>
<evidence type="ECO:0000259" key="4">
    <source>
        <dbReference type="SMART" id="SM00857"/>
    </source>
</evidence>
<dbReference type="Gene3D" id="3.40.50.1390">
    <property type="entry name" value="Resolvase, N-terminal catalytic domain"/>
    <property type="match status" value="1"/>
</dbReference>
<sequence>MKRKCYSYVRFSHKKQELGTSFARQSDIQHFVEKHNLIVDTKLEDLGVSAFRGKNSQKGQLGDFIDLVENGLIEENSILLIENFDRLSRQKVIKSTQIFINLLNRGVDIAVLDTGKIYSKNTLLSSDFFIAVIEFERANAESARKSDFTSAAWNIHRSEMRNNKSVKTKKTPSWIGVSGVVKARPGDEPARFFIIENEARKIRKIFELALFKGLSETARAVNEWLEPDEKKYSIHQIQYLLKNKKVIGEHQPMKFHESESGEMKLMPEGPTIYDYYPAIIDKEIFEEVQEKISGRKPFSGRFNKSRLNIFQGFINCYHCAGTIRYMDKSSTERSNKHYFVCTNSMSGKCVLGKRLTYNASEAMQFFFEKTDRLNLSEIFENDENILRLNNSIKDAERALKNTNHQLEQLKKQIREMLRTGKNISDTLNEMLIEFETFQREQNNTLKKLKNEKETSVAQIEVSKNFNQENILELLNDKSAEATRKRININNHLKQIVENIQFFCRGYSKKNPMTGVEDKRSTLIPTMIVKFKNGAVRVIVENEMIKEVGDSSGGAELYLQILEDMHQKMTLKKLQ</sequence>
<dbReference type="EMBL" id="CP011117">
    <property type="protein sequence ID" value="AKA83647.1"/>
    <property type="molecule type" value="Genomic_DNA"/>
</dbReference>
<dbReference type="PANTHER" id="PTHR30461:SF2">
    <property type="entry name" value="SERINE RECOMBINASE PINE-RELATED"/>
    <property type="match status" value="1"/>
</dbReference>
<dbReference type="InterPro" id="IPR050639">
    <property type="entry name" value="SSR_resolvase"/>
</dbReference>
<feature type="domain" description="Resolvase/invertase-type recombinase catalytic" evidence="4">
    <location>
        <begin position="5"/>
        <end position="145"/>
    </location>
</feature>
<evidence type="ECO:0000256" key="2">
    <source>
        <dbReference type="ARBA" id="ARBA00023172"/>
    </source>
</evidence>
<keyword evidence="1" id="KW-0238">DNA-binding</keyword>
<evidence type="ECO:0000313" key="6">
    <source>
        <dbReference type="Proteomes" id="UP000033099"/>
    </source>
</evidence>
<dbReference type="SMART" id="SM00857">
    <property type="entry name" value="Resolvase"/>
    <property type="match status" value="1"/>
</dbReference>
<dbReference type="Gene3D" id="3.90.1750.20">
    <property type="entry name" value="Putative Large Serine Recombinase, Chain B, Domain 2"/>
    <property type="match status" value="1"/>
</dbReference>